<dbReference type="RefSeq" id="WP_142714981.1">
    <property type="nucleotide sequence ID" value="NZ_FXTH01000011.1"/>
</dbReference>
<dbReference type="AlphaFoldDB" id="A0A521DP70"/>
<dbReference type="SUPFAM" id="SSF69318">
    <property type="entry name" value="Integrin alpha N-terminal domain"/>
    <property type="match status" value="1"/>
</dbReference>
<dbReference type="Proteomes" id="UP000317593">
    <property type="component" value="Unassembled WGS sequence"/>
</dbReference>
<name>A0A521DP70_9BACT</name>
<dbReference type="InterPro" id="IPR028994">
    <property type="entry name" value="Integrin_alpha_N"/>
</dbReference>
<accession>A0A521DP70</accession>
<gene>
    <name evidence="1" type="ORF">SAMN06265218_11173</name>
</gene>
<organism evidence="1 2">
    <name type="scientific">Fodinibius sediminis</name>
    <dbReference type="NCBI Taxonomy" id="1214077"/>
    <lineage>
        <taxon>Bacteria</taxon>
        <taxon>Pseudomonadati</taxon>
        <taxon>Balneolota</taxon>
        <taxon>Balneolia</taxon>
        <taxon>Balneolales</taxon>
        <taxon>Balneolaceae</taxon>
        <taxon>Fodinibius</taxon>
    </lineage>
</organism>
<dbReference type="OrthoDB" id="9816120at2"/>
<evidence type="ECO:0008006" key="3">
    <source>
        <dbReference type="Google" id="ProtNLM"/>
    </source>
</evidence>
<sequence length="392" mass="44356">MSCNSDQNSEPPHPPVVVDEHIVQGYLGEQHLANLVHRRGSDGDTFVGWGRTPITEWPVGSSSARRVVPENEDHRYSNGGTAVDLDDDGIDEIVTARGEMNNLRNASLMWFREVEGQKYWEGHTIADLWSSGYSAPHDIMPYARNDFKAVIANKSRNELHLFVVPEDLENDWTHYKIGTFPSGNQSGMVIRDINVDGHDDIVSGNFWVEAPSDPTQTPWTFHRFSEWDERGDNRWGGMNKHGVADFDDDGSVEIVTSEAEIPDARLSIFDRQSKDGAGLWKEAALDNGLEAPHSLVVADLNDDDQPDFIVGEMTAGGWDFPYNPNPWLYAYLNEGGLQFEKKVIYEGWGVHEMRLFPKPYEGKIMLYGADEIQPQKFNNMKTHVSYWLLSQK</sequence>
<reference evidence="1 2" key="1">
    <citation type="submission" date="2017-05" db="EMBL/GenBank/DDBJ databases">
        <authorList>
            <person name="Varghese N."/>
            <person name="Submissions S."/>
        </authorList>
    </citation>
    <scope>NUCLEOTIDE SEQUENCE [LARGE SCALE GENOMIC DNA]</scope>
    <source>
        <strain evidence="1 2">DSM 21194</strain>
    </source>
</reference>
<proteinExistence type="predicted"/>
<evidence type="ECO:0000313" key="2">
    <source>
        <dbReference type="Proteomes" id="UP000317593"/>
    </source>
</evidence>
<dbReference type="EMBL" id="FXTH01000011">
    <property type="protein sequence ID" value="SMO73402.1"/>
    <property type="molecule type" value="Genomic_DNA"/>
</dbReference>
<protein>
    <recommendedName>
        <fullName evidence="3">Repeat domain-containing protein</fullName>
    </recommendedName>
</protein>
<dbReference type="Gene3D" id="2.130.10.130">
    <property type="entry name" value="Integrin alpha, N-terminal"/>
    <property type="match status" value="1"/>
</dbReference>
<evidence type="ECO:0000313" key="1">
    <source>
        <dbReference type="EMBL" id="SMO73402.1"/>
    </source>
</evidence>
<keyword evidence="2" id="KW-1185">Reference proteome</keyword>